<organism evidence="1 2">
    <name type="scientific">Salmonella enterica subsp. enterica serovar Bovismorbificans</name>
    <dbReference type="NCBI Taxonomy" id="58097"/>
    <lineage>
        <taxon>Bacteria</taxon>
        <taxon>Pseudomonadati</taxon>
        <taxon>Pseudomonadota</taxon>
        <taxon>Gammaproteobacteria</taxon>
        <taxon>Enterobacterales</taxon>
        <taxon>Enterobacteriaceae</taxon>
        <taxon>Salmonella</taxon>
    </lineage>
</organism>
<proteinExistence type="predicted"/>
<evidence type="ECO:0000313" key="2">
    <source>
        <dbReference type="Proteomes" id="UP000042394"/>
    </source>
</evidence>
<reference evidence="1 2" key="1">
    <citation type="submission" date="2015-03" db="EMBL/GenBank/DDBJ databases">
        <authorList>
            <consortium name="Pathogen Informatics"/>
        </authorList>
    </citation>
    <scope>NUCLEOTIDE SEQUENCE [LARGE SCALE GENOMIC DNA]</scope>
    <source>
        <strain evidence="1 2">D4891</strain>
    </source>
</reference>
<protein>
    <submittedName>
        <fullName evidence="1">Uncharacterized protein</fullName>
    </submittedName>
</protein>
<gene>
    <name evidence="1" type="ORF">ERS008207_04765</name>
</gene>
<sequence>MLHNRFTGGIKPFRVAISLRRRQITNDIDQNFVRRFESEGGGVADIQFKNFITFFLKAFRFFQNGATNVITDIFEFAGFFNGGHES</sequence>
<name>A0A655EKZ4_SALET</name>
<dbReference type="AlphaFoldDB" id="A0A655EKZ4"/>
<dbReference type="Proteomes" id="UP000042394">
    <property type="component" value="Unassembled WGS sequence"/>
</dbReference>
<dbReference type="EMBL" id="CQPD01000083">
    <property type="protein sequence ID" value="CNV26202.1"/>
    <property type="molecule type" value="Genomic_DNA"/>
</dbReference>
<evidence type="ECO:0000313" key="1">
    <source>
        <dbReference type="EMBL" id="CNV26202.1"/>
    </source>
</evidence>
<accession>A0A655EKZ4</accession>